<evidence type="ECO:0000256" key="1">
    <source>
        <dbReference type="ARBA" id="ARBA00001974"/>
    </source>
</evidence>
<keyword evidence="5" id="KW-0238">DNA-binding</keyword>
<comment type="caution">
    <text evidence="5">The sequence shown here is derived from an EMBL/GenBank/DDBJ whole genome shotgun (WGS) entry which is preliminary data.</text>
</comment>
<evidence type="ECO:0000256" key="3">
    <source>
        <dbReference type="ARBA" id="ARBA00022827"/>
    </source>
</evidence>
<dbReference type="RefSeq" id="WP_068449548.1">
    <property type="nucleotide sequence ID" value="NZ_CP150660.1"/>
</dbReference>
<dbReference type="Proteomes" id="UP000076923">
    <property type="component" value="Unassembled WGS sequence"/>
</dbReference>
<dbReference type="InterPro" id="IPR050407">
    <property type="entry name" value="Geranylgeranyl_reductase"/>
</dbReference>
<evidence type="ECO:0000259" key="4">
    <source>
        <dbReference type="Pfam" id="PF01134"/>
    </source>
</evidence>
<keyword evidence="2" id="KW-0285">Flavoprotein</keyword>
<evidence type="ECO:0000313" key="5">
    <source>
        <dbReference type="EMBL" id="OAD45370.1"/>
    </source>
</evidence>
<evidence type="ECO:0000256" key="2">
    <source>
        <dbReference type="ARBA" id="ARBA00022630"/>
    </source>
</evidence>
<dbReference type="Pfam" id="PF01134">
    <property type="entry name" value="GIDA"/>
    <property type="match status" value="1"/>
</dbReference>
<dbReference type="PANTHER" id="PTHR42685:SF18">
    <property type="entry name" value="DIGERANYLGERANYLGLYCEROPHOSPHOLIPID REDUCTASE"/>
    <property type="match status" value="1"/>
</dbReference>
<sequence length="364" mass="40967">MNNYDVIIVGAGTAGLILARELGRQKHKTLLLDRKKDLLEFSFNTLGSFMNLENFELSSNVVAQKIDKAVVHSKYLKEEIKVDAYILDKKNVHEELIASIDTNFVDIQLGIYVKDITTNLENNFTAVTDKNKNKYKAKIFVDASGTIGVLSKKIGLIPKITELATGVEYNVKYLGNGNELHLLLGKDYKGGYGWIFPLKNKRAIIGFGTFDKSMIKDLKENLHAILKLPNIHKIVRKDNDKVEGGSIPITPVLDKFVKNNLVCVGDCVSQVNPIVGEGYKFIFESAIMASKAINESLVKNELKLLLNYELAWKQRFLSNYKRSKIAQERIFSLSKNDFLTDIGMVLLKLRANKKNIQTLSGEYS</sequence>
<gene>
    <name evidence="5" type="ORF">LPB303_08225</name>
</gene>
<dbReference type="SUPFAM" id="SSF51905">
    <property type="entry name" value="FAD/NAD(P)-binding domain"/>
    <property type="match status" value="1"/>
</dbReference>
<keyword evidence="3" id="KW-0274">FAD</keyword>
<dbReference type="EMBL" id="LVWE01000029">
    <property type="protein sequence ID" value="OAD45370.1"/>
    <property type="molecule type" value="Genomic_DNA"/>
</dbReference>
<feature type="domain" description="MnmG N-terminal" evidence="4">
    <location>
        <begin position="5"/>
        <end position="146"/>
    </location>
</feature>
<dbReference type="AlphaFoldDB" id="A0A176TBZ4"/>
<name>A0A176TBZ4_9FLAO</name>
<keyword evidence="6" id="KW-1185">Reference proteome</keyword>
<dbReference type="InterPro" id="IPR040131">
    <property type="entry name" value="MnmG_N"/>
</dbReference>
<dbReference type="PANTHER" id="PTHR42685">
    <property type="entry name" value="GERANYLGERANYL DIPHOSPHATE REDUCTASE"/>
    <property type="match status" value="1"/>
</dbReference>
<accession>A0A176TBZ4</accession>
<dbReference type="Gene3D" id="3.50.50.60">
    <property type="entry name" value="FAD/NAD(P)-binding domain"/>
    <property type="match status" value="1"/>
</dbReference>
<dbReference type="PRINTS" id="PR00420">
    <property type="entry name" value="RNGMNOXGNASE"/>
</dbReference>
<proteinExistence type="predicted"/>
<comment type="cofactor">
    <cofactor evidence="1">
        <name>FAD</name>
        <dbReference type="ChEBI" id="CHEBI:57692"/>
    </cofactor>
</comment>
<dbReference type="GO" id="GO:0003677">
    <property type="term" value="F:DNA binding"/>
    <property type="evidence" value="ECO:0007669"/>
    <property type="project" value="UniProtKB-KW"/>
</dbReference>
<dbReference type="STRING" id="1333662.LPB303_08225"/>
<evidence type="ECO:0000313" key="6">
    <source>
        <dbReference type="Proteomes" id="UP000076923"/>
    </source>
</evidence>
<protein>
    <submittedName>
        <fullName evidence="5">DNA-binding protein</fullName>
    </submittedName>
</protein>
<dbReference type="InterPro" id="IPR036188">
    <property type="entry name" value="FAD/NAD-bd_sf"/>
</dbReference>
<dbReference type="OrthoDB" id="9806565at2"/>
<reference evidence="5 6" key="1">
    <citation type="submission" date="2016-02" db="EMBL/GenBank/DDBJ databases">
        <title>Draft genome sequence of Polaribacter atrinae KACC17473.</title>
        <authorList>
            <person name="Shin S.-K."/>
            <person name="Yi H."/>
        </authorList>
    </citation>
    <scope>NUCLEOTIDE SEQUENCE [LARGE SCALE GENOMIC DNA]</scope>
    <source>
        <strain evidence="5 6">KACC 17473</strain>
    </source>
</reference>
<organism evidence="5 6">
    <name type="scientific">Polaribacter atrinae</name>
    <dbReference type="NCBI Taxonomy" id="1333662"/>
    <lineage>
        <taxon>Bacteria</taxon>
        <taxon>Pseudomonadati</taxon>
        <taxon>Bacteroidota</taxon>
        <taxon>Flavobacteriia</taxon>
        <taxon>Flavobacteriales</taxon>
        <taxon>Flavobacteriaceae</taxon>
    </lineage>
</organism>